<dbReference type="InterPro" id="IPR049627">
    <property type="entry name" value="SLX8"/>
</dbReference>
<dbReference type="AlphaFoldDB" id="A9NS97"/>
<dbReference type="InterPro" id="IPR013083">
    <property type="entry name" value="Znf_RING/FYVE/PHD"/>
</dbReference>
<dbReference type="GO" id="GO:0008270">
    <property type="term" value="F:zinc ion binding"/>
    <property type="evidence" value="ECO:0007669"/>
    <property type="project" value="UniProtKB-KW"/>
</dbReference>
<dbReference type="InterPro" id="IPR001841">
    <property type="entry name" value="Znf_RING"/>
</dbReference>
<dbReference type="GO" id="GO:0140082">
    <property type="term" value="F:SUMO-ubiquitin ligase activity"/>
    <property type="evidence" value="ECO:0007669"/>
    <property type="project" value="TreeGrafter"/>
</dbReference>
<dbReference type="SMART" id="SM00184">
    <property type="entry name" value="RING"/>
    <property type="match status" value="1"/>
</dbReference>
<evidence type="ECO:0000313" key="6">
    <source>
        <dbReference type="EMBL" id="ABK23508.1"/>
    </source>
</evidence>
<reference evidence="7" key="2">
    <citation type="submission" date="2009-02" db="EMBL/GenBank/DDBJ databases">
        <title>Full length sequence-verified cDNA sequences from Sitka spruce (Picea sitchensis).</title>
        <authorList>
            <person name="Reid K.E."/>
            <person name="Liao N."/>
            <person name="Ralph S."/>
            <person name="Kolosova N."/>
            <person name="Oddy C."/>
            <person name="Moore R."/>
            <person name="Mayo M."/>
            <person name="Wagner S."/>
            <person name="King J."/>
            <person name="Yanchuk A."/>
            <person name="Holt R."/>
            <person name="Jones S."/>
            <person name="Marra M."/>
            <person name="Ritland C.E."/>
            <person name="Ritland K."/>
            <person name="Bohlmann J."/>
        </authorList>
    </citation>
    <scope>NUCLEOTIDE SEQUENCE</scope>
    <source>
        <tissue evidence="7">Green portion of the leader tissue</tissue>
    </source>
</reference>
<dbReference type="Pfam" id="PF13923">
    <property type="entry name" value="zf-C3HC4_2"/>
    <property type="match status" value="1"/>
</dbReference>
<dbReference type="EMBL" id="EF084182">
    <property type="protein sequence ID" value="ABK23508.1"/>
    <property type="molecule type" value="mRNA"/>
</dbReference>
<dbReference type="SUPFAM" id="SSF57850">
    <property type="entry name" value="RING/U-box"/>
    <property type="match status" value="1"/>
</dbReference>
<name>A9NS97_PICSI</name>
<dbReference type="GO" id="GO:0006511">
    <property type="term" value="P:ubiquitin-dependent protein catabolic process"/>
    <property type="evidence" value="ECO:0007669"/>
    <property type="project" value="TreeGrafter"/>
</dbReference>
<feature type="domain" description="RING-type" evidence="5">
    <location>
        <begin position="175"/>
        <end position="213"/>
    </location>
</feature>
<keyword evidence="1" id="KW-0479">Metal-binding</keyword>
<evidence type="ECO:0000256" key="4">
    <source>
        <dbReference type="PROSITE-ProRule" id="PRU00175"/>
    </source>
</evidence>
<dbReference type="GO" id="GO:0032183">
    <property type="term" value="F:SUMO binding"/>
    <property type="evidence" value="ECO:0007669"/>
    <property type="project" value="TreeGrafter"/>
</dbReference>
<protein>
    <recommendedName>
        <fullName evidence="5">RING-type domain-containing protein</fullName>
    </recommendedName>
</protein>
<keyword evidence="2 4" id="KW-0863">Zinc-finger</keyword>
<dbReference type="PANTHER" id="PTHR47094">
    <property type="entry name" value="ELFLESS, ISOFORM B"/>
    <property type="match status" value="1"/>
</dbReference>
<dbReference type="OMA" id="MTANCAL"/>
<sequence>MNRSRSTRKRNQDLELRLGHSELEKQSTLLTSQNVALDNLIIVEDDDDEVQLSSSRIFGHNGVRPSSSRISVQSRNGVSRRTIRVPVIKEEDLELRLGPGGTSAHVGVVHIPSLRNGRPERVRIQPVTIVPPIVPINISDDGEEEVQKHVKKRKHGHPSNSNNLPVEVKEVKLTCAICMDSMKEETSTICGHIFCRSCIMSAIQFQKKCPTCRRKLSMANIHRIFLPGRTV</sequence>
<dbReference type="Gene3D" id="3.30.40.10">
    <property type="entry name" value="Zinc/RING finger domain, C3HC4 (zinc finger)"/>
    <property type="match status" value="1"/>
</dbReference>
<dbReference type="PROSITE" id="PS50089">
    <property type="entry name" value="ZF_RING_2"/>
    <property type="match status" value="1"/>
</dbReference>
<proteinExistence type="evidence at transcript level"/>
<dbReference type="GO" id="GO:0033768">
    <property type="term" value="C:SUMO-targeted ubiquitin ligase complex"/>
    <property type="evidence" value="ECO:0007669"/>
    <property type="project" value="TreeGrafter"/>
</dbReference>
<evidence type="ECO:0000256" key="3">
    <source>
        <dbReference type="ARBA" id="ARBA00022833"/>
    </source>
</evidence>
<keyword evidence="3" id="KW-0862">Zinc</keyword>
<evidence type="ECO:0000313" key="7">
    <source>
        <dbReference type="EMBL" id="ACN40051.1"/>
    </source>
</evidence>
<dbReference type="GO" id="GO:0061630">
    <property type="term" value="F:ubiquitin protein ligase activity"/>
    <property type="evidence" value="ECO:0007669"/>
    <property type="project" value="InterPro"/>
</dbReference>
<organism evidence="6">
    <name type="scientific">Picea sitchensis</name>
    <name type="common">Sitka spruce</name>
    <name type="synonym">Pinus sitchensis</name>
    <dbReference type="NCBI Taxonomy" id="3332"/>
    <lineage>
        <taxon>Eukaryota</taxon>
        <taxon>Viridiplantae</taxon>
        <taxon>Streptophyta</taxon>
        <taxon>Embryophyta</taxon>
        <taxon>Tracheophyta</taxon>
        <taxon>Spermatophyta</taxon>
        <taxon>Pinopsida</taxon>
        <taxon>Pinidae</taxon>
        <taxon>Conifers I</taxon>
        <taxon>Pinales</taxon>
        <taxon>Pinaceae</taxon>
        <taxon>Picea</taxon>
    </lineage>
</organism>
<evidence type="ECO:0000256" key="2">
    <source>
        <dbReference type="ARBA" id="ARBA00022771"/>
    </source>
</evidence>
<dbReference type="EMBL" id="BT070541">
    <property type="protein sequence ID" value="ACN40051.1"/>
    <property type="molecule type" value="mRNA"/>
</dbReference>
<accession>A9NS97</accession>
<dbReference type="PANTHER" id="PTHR47094:SF17">
    <property type="entry name" value="E3 UBIQUITIN-PROTEIN LIGASE COMPLEX SLX8-RFP SUBUNIT SLX8-LIKE ISOFORM X1"/>
    <property type="match status" value="1"/>
</dbReference>
<evidence type="ECO:0000256" key="1">
    <source>
        <dbReference type="ARBA" id="ARBA00022723"/>
    </source>
</evidence>
<dbReference type="InterPro" id="IPR017907">
    <property type="entry name" value="Znf_RING_CS"/>
</dbReference>
<evidence type="ECO:0000259" key="5">
    <source>
        <dbReference type="PROSITE" id="PS50089"/>
    </source>
</evidence>
<reference evidence="6" key="1">
    <citation type="journal article" date="2008" name="BMC Genomics">
        <title>A conifer genomics resource of 200,000 spruce (Picea spp.) ESTs and 6,464 high-quality, sequence-finished full-length cDNAs for Sitka spruce (Picea sitchensis).</title>
        <authorList>
            <person name="Ralph S.G."/>
            <person name="Chun H.J."/>
            <person name="Kolosova N."/>
            <person name="Cooper D."/>
            <person name="Oddy C."/>
            <person name="Ritland C.E."/>
            <person name="Kirkpatrick R."/>
            <person name="Moore R."/>
            <person name="Barber S."/>
            <person name="Holt R.A."/>
            <person name="Jones S.J."/>
            <person name="Marra M.A."/>
            <person name="Douglas C.J."/>
            <person name="Ritland K."/>
            <person name="Bohlmann J."/>
        </authorList>
    </citation>
    <scope>NUCLEOTIDE SEQUENCE</scope>
    <source>
        <tissue evidence="6">Bark</tissue>
    </source>
</reference>
<dbReference type="PROSITE" id="PS00518">
    <property type="entry name" value="ZF_RING_1"/>
    <property type="match status" value="1"/>
</dbReference>
<dbReference type="EMBL" id="BT071111">
    <property type="protein sequence ID" value="ACN40586.1"/>
    <property type="molecule type" value="mRNA"/>
</dbReference>